<dbReference type="CDD" id="cd17260">
    <property type="entry name" value="RMtype1_S_EcoEI-TRD1-CR1_like"/>
    <property type="match status" value="1"/>
</dbReference>
<evidence type="ECO:0000256" key="3">
    <source>
        <dbReference type="ARBA" id="ARBA00023125"/>
    </source>
</evidence>
<protein>
    <recommendedName>
        <fullName evidence="4">Type I restriction modification DNA specificity domain-containing protein</fullName>
    </recommendedName>
</protein>
<dbReference type="AlphaFoldDB" id="A0A0F9MHS5"/>
<dbReference type="Pfam" id="PF01420">
    <property type="entry name" value="Methylase_S"/>
    <property type="match status" value="2"/>
</dbReference>
<name>A0A0F9MHS5_9ZZZZ</name>
<feature type="domain" description="Type I restriction modification DNA specificity" evidence="4">
    <location>
        <begin position="3"/>
        <end position="170"/>
    </location>
</feature>
<comment type="similarity">
    <text evidence="1">Belongs to the type-I restriction system S methylase family.</text>
</comment>
<dbReference type="PANTHER" id="PTHR30408:SF12">
    <property type="entry name" value="TYPE I RESTRICTION ENZYME MJAVIII SPECIFICITY SUBUNIT"/>
    <property type="match status" value="1"/>
</dbReference>
<dbReference type="InterPro" id="IPR052021">
    <property type="entry name" value="Type-I_RS_S_subunit"/>
</dbReference>
<evidence type="ECO:0000259" key="4">
    <source>
        <dbReference type="Pfam" id="PF01420"/>
    </source>
</evidence>
<comment type="caution">
    <text evidence="5">The sequence shown here is derived from an EMBL/GenBank/DDBJ whole genome shotgun (WGS) entry which is preliminary data.</text>
</comment>
<dbReference type="PANTHER" id="PTHR30408">
    <property type="entry name" value="TYPE-1 RESTRICTION ENZYME ECOKI SPECIFICITY PROTEIN"/>
    <property type="match status" value="1"/>
</dbReference>
<dbReference type="EMBL" id="LAZR01005575">
    <property type="protein sequence ID" value="KKM98811.1"/>
    <property type="molecule type" value="Genomic_DNA"/>
</dbReference>
<gene>
    <name evidence="5" type="ORF">LCGC14_1154150</name>
</gene>
<evidence type="ECO:0000256" key="2">
    <source>
        <dbReference type="ARBA" id="ARBA00022747"/>
    </source>
</evidence>
<reference evidence="5" key="1">
    <citation type="journal article" date="2015" name="Nature">
        <title>Complex archaea that bridge the gap between prokaryotes and eukaryotes.</title>
        <authorList>
            <person name="Spang A."/>
            <person name="Saw J.H."/>
            <person name="Jorgensen S.L."/>
            <person name="Zaremba-Niedzwiedzka K."/>
            <person name="Martijn J."/>
            <person name="Lind A.E."/>
            <person name="van Eijk R."/>
            <person name="Schleper C."/>
            <person name="Guy L."/>
            <person name="Ettema T.J."/>
        </authorList>
    </citation>
    <scope>NUCLEOTIDE SEQUENCE</scope>
</reference>
<evidence type="ECO:0000256" key="1">
    <source>
        <dbReference type="ARBA" id="ARBA00010923"/>
    </source>
</evidence>
<keyword evidence="2" id="KW-0680">Restriction system</keyword>
<keyword evidence="3" id="KW-0238">DNA-binding</keyword>
<feature type="domain" description="Type I restriction modification DNA specificity" evidence="4">
    <location>
        <begin position="211"/>
        <end position="375"/>
    </location>
</feature>
<evidence type="ECO:0000313" key="5">
    <source>
        <dbReference type="EMBL" id="KKM98811.1"/>
    </source>
</evidence>
<sequence length="401" mass="46164">MKSEWVKINFEDFVEINPTISLNKGNEYPVIYMEDVIPGNRYVRPSNRKILKGGGAKFQDGDILFARITPCLENGKIAQVIGLGENHGFGSTEFFVFREREKISINSFIYYLCLTDLLRKTAERSMTGASGRQRANIDALKDLELRVPKLSFQNKISSILGNFDKLIKNNLDRILICDKISAMIFEEWFVRFKFPGIAKKNNPKYSMNNLPKGWGKKRLSQICIITMGQSPKSLYYNLDGIGLPFHQGVTDFEFRFPKTKRYCSIEKRVAASGDVLFSVRAPVGRLNISKNKIIIGRGLCAIRSRKNFQNFIFYQLKHKFYEEDIIGAGTIYKAVTKDDVHNIEILYPKEEIIEEFEKIIKPFSDLILNLTIKNECLRQLRDLLLPKLVFGEIHISDFINN</sequence>
<dbReference type="GO" id="GO:0003677">
    <property type="term" value="F:DNA binding"/>
    <property type="evidence" value="ECO:0007669"/>
    <property type="project" value="UniProtKB-KW"/>
</dbReference>
<organism evidence="5">
    <name type="scientific">marine sediment metagenome</name>
    <dbReference type="NCBI Taxonomy" id="412755"/>
    <lineage>
        <taxon>unclassified sequences</taxon>
        <taxon>metagenomes</taxon>
        <taxon>ecological metagenomes</taxon>
    </lineage>
</organism>
<dbReference type="CDD" id="cd17495">
    <property type="entry name" value="RMtype1_S_Cep9333ORF4827P-TRD2-CR2_like"/>
    <property type="match status" value="1"/>
</dbReference>
<dbReference type="SUPFAM" id="SSF116734">
    <property type="entry name" value="DNA methylase specificity domain"/>
    <property type="match status" value="2"/>
</dbReference>
<dbReference type="GO" id="GO:0009307">
    <property type="term" value="P:DNA restriction-modification system"/>
    <property type="evidence" value="ECO:0007669"/>
    <property type="project" value="UniProtKB-KW"/>
</dbReference>
<accession>A0A0F9MHS5</accession>
<dbReference type="InterPro" id="IPR000055">
    <property type="entry name" value="Restrct_endonuc_typeI_TRD"/>
</dbReference>
<dbReference type="InterPro" id="IPR044946">
    <property type="entry name" value="Restrct_endonuc_typeI_TRD_sf"/>
</dbReference>
<proteinExistence type="inferred from homology"/>
<dbReference type="Gene3D" id="3.90.220.20">
    <property type="entry name" value="DNA methylase specificity domains"/>
    <property type="match status" value="2"/>
</dbReference>